<keyword evidence="3" id="KW-1185">Reference proteome</keyword>
<evidence type="ECO:0000313" key="3">
    <source>
        <dbReference type="Proteomes" id="UP000002051"/>
    </source>
</evidence>
<name>G7KCN4_MEDTR</name>
<evidence type="ECO:0000313" key="2">
    <source>
        <dbReference type="EnsemblPlants" id="AES99943"/>
    </source>
</evidence>
<dbReference type="HOGENOM" id="CLU_2871038_0_0_1"/>
<reference evidence="2" key="3">
    <citation type="submission" date="2015-04" db="UniProtKB">
        <authorList>
            <consortium name="EnsemblPlants"/>
        </authorList>
    </citation>
    <scope>IDENTIFICATION</scope>
    <source>
        <strain evidence="2">cv. Jemalong A17</strain>
    </source>
</reference>
<dbReference type="EnsemblPlants" id="AES99943">
    <property type="protein sequence ID" value="AES99943"/>
    <property type="gene ID" value="MTR_5g086440"/>
</dbReference>
<accession>G7KCN4</accession>
<dbReference type="Proteomes" id="UP000002051">
    <property type="component" value="Chromosome 5"/>
</dbReference>
<protein>
    <submittedName>
        <fullName evidence="1">Carbohydrate-binding X8 domain protein</fullName>
    </submittedName>
</protein>
<gene>
    <name evidence="1" type="ordered locus">MTR_5g086440</name>
</gene>
<organism evidence="1 3">
    <name type="scientific">Medicago truncatula</name>
    <name type="common">Barrel medic</name>
    <name type="synonym">Medicago tribuloides</name>
    <dbReference type="NCBI Taxonomy" id="3880"/>
    <lineage>
        <taxon>Eukaryota</taxon>
        <taxon>Viridiplantae</taxon>
        <taxon>Streptophyta</taxon>
        <taxon>Embryophyta</taxon>
        <taxon>Tracheophyta</taxon>
        <taxon>Spermatophyta</taxon>
        <taxon>Magnoliopsida</taxon>
        <taxon>eudicotyledons</taxon>
        <taxon>Gunneridae</taxon>
        <taxon>Pentapetalae</taxon>
        <taxon>rosids</taxon>
        <taxon>fabids</taxon>
        <taxon>Fabales</taxon>
        <taxon>Fabaceae</taxon>
        <taxon>Papilionoideae</taxon>
        <taxon>50 kb inversion clade</taxon>
        <taxon>NPAAA clade</taxon>
        <taxon>Hologalegina</taxon>
        <taxon>IRL clade</taxon>
        <taxon>Trifolieae</taxon>
        <taxon>Medicago</taxon>
    </lineage>
</organism>
<dbReference type="PaxDb" id="3880-AES99943"/>
<evidence type="ECO:0000313" key="1">
    <source>
        <dbReference type="EMBL" id="AES99943.1"/>
    </source>
</evidence>
<reference evidence="1 3" key="2">
    <citation type="journal article" date="2014" name="BMC Genomics">
        <title>An improved genome release (version Mt4.0) for the model legume Medicago truncatula.</title>
        <authorList>
            <person name="Tang H."/>
            <person name="Krishnakumar V."/>
            <person name="Bidwell S."/>
            <person name="Rosen B."/>
            <person name="Chan A."/>
            <person name="Zhou S."/>
            <person name="Gentzbittel L."/>
            <person name="Childs K.L."/>
            <person name="Yandell M."/>
            <person name="Gundlach H."/>
            <person name="Mayer K.F."/>
            <person name="Schwartz D.C."/>
            <person name="Town C.D."/>
        </authorList>
    </citation>
    <scope>GENOME REANNOTATION</scope>
    <source>
        <strain evidence="2 3">cv. Jemalong A17</strain>
    </source>
</reference>
<proteinExistence type="predicted"/>
<reference evidence="1 3" key="1">
    <citation type="journal article" date="2011" name="Nature">
        <title>The Medicago genome provides insight into the evolution of rhizobial symbioses.</title>
        <authorList>
            <person name="Young N.D."/>
            <person name="Debelle F."/>
            <person name="Oldroyd G.E."/>
            <person name="Geurts R."/>
            <person name="Cannon S.B."/>
            <person name="Udvardi M.K."/>
            <person name="Benedito V.A."/>
            <person name="Mayer K.F."/>
            <person name="Gouzy J."/>
            <person name="Schoof H."/>
            <person name="Van de Peer Y."/>
            <person name="Proost S."/>
            <person name="Cook D.R."/>
            <person name="Meyers B.C."/>
            <person name="Spannagl M."/>
            <person name="Cheung F."/>
            <person name="De Mita S."/>
            <person name="Krishnakumar V."/>
            <person name="Gundlach H."/>
            <person name="Zhou S."/>
            <person name="Mudge J."/>
            <person name="Bharti A.K."/>
            <person name="Murray J.D."/>
            <person name="Naoumkina M.A."/>
            <person name="Rosen B."/>
            <person name="Silverstein K.A."/>
            <person name="Tang H."/>
            <person name="Rombauts S."/>
            <person name="Zhao P.X."/>
            <person name="Zhou P."/>
            <person name="Barbe V."/>
            <person name="Bardou P."/>
            <person name="Bechner M."/>
            <person name="Bellec A."/>
            <person name="Berger A."/>
            <person name="Berges H."/>
            <person name="Bidwell S."/>
            <person name="Bisseling T."/>
            <person name="Choisne N."/>
            <person name="Couloux A."/>
            <person name="Denny R."/>
            <person name="Deshpande S."/>
            <person name="Dai X."/>
            <person name="Doyle J.J."/>
            <person name="Dudez A.M."/>
            <person name="Farmer A.D."/>
            <person name="Fouteau S."/>
            <person name="Franken C."/>
            <person name="Gibelin C."/>
            <person name="Gish J."/>
            <person name="Goldstein S."/>
            <person name="Gonzalez A.J."/>
            <person name="Green P.J."/>
            <person name="Hallab A."/>
            <person name="Hartog M."/>
            <person name="Hua A."/>
            <person name="Humphray S.J."/>
            <person name="Jeong D.H."/>
            <person name="Jing Y."/>
            <person name="Jocker A."/>
            <person name="Kenton S.M."/>
            <person name="Kim D.J."/>
            <person name="Klee K."/>
            <person name="Lai H."/>
            <person name="Lang C."/>
            <person name="Lin S."/>
            <person name="Macmil S.L."/>
            <person name="Magdelenat G."/>
            <person name="Matthews L."/>
            <person name="McCorrison J."/>
            <person name="Monaghan E.L."/>
            <person name="Mun J.H."/>
            <person name="Najar F.Z."/>
            <person name="Nicholson C."/>
            <person name="Noirot C."/>
            <person name="O'Bleness M."/>
            <person name="Paule C.R."/>
            <person name="Poulain J."/>
            <person name="Prion F."/>
            <person name="Qin B."/>
            <person name="Qu C."/>
            <person name="Retzel E.F."/>
            <person name="Riddle C."/>
            <person name="Sallet E."/>
            <person name="Samain S."/>
            <person name="Samson N."/>
            <person name="Sanders I."/>
            <person name="Saurat O."/>
            <person name="Scarpelli C."/>
            <person name="Schiex T."/>
            <person name="Segurens B."/>
            <person name="Severin A.J."/>
            <person name="Sherrier D.J."/>
            <person name="Shi R."/>
            <person name="Sims S."/>
            <person name="Singer S.R."/>
            <person name="Sinharoy S."/>
            <person name="Sterck L."/>
            <person name="Viollet A."/>
            <person name="Wang B.B."/>
            <person name="Wang K."/>
            <person name="Wang M."/>
            <person name="Wang X."/>
            <person name="Warfsmann J."/>
            <person name="Weissenbach J."/>
            <person name="White D.D."/>
            <person name="White J.D."/>
            <person name="Wiley G.B."/>
            <person name="Wincker P."/>
            <person name="Xing Y."/>
            <person name="Yang L."/>
            <person name="Yao Z."/>
            <person name="Ying F."/>
            <person name="Zhai J."/>
            <person name="Zhou L."/>
            <person name="Zuber A."/>
            <person name="Denarie J."/>
            <person name="Dixon R.A."/>
            <person name="May G.D."/>
            <person name="Schwartz D.C."/>
            <person name="Rogers J."/>
            <person name="Quetier F."/>
            <person name="Town C.D."/>
            <person name="Roe B.A."/>
        </authorList>
    </citation>
    <scope>NUCLEOTIDE SEQUENCE [LARGE SCALE GENOMIC DNA]</scope>
    <source>
        <strain evidence="1">A17</strain>
        <strain evidence="2 3">cv. Jemalong A17</strain>
    </source>
</reference>
<dbReference type="EMBL" id="CM001221">
    <property type="protein sequence ID" value="AES99943.1"/>
    <property type="molecule type" value="Genomic_DNA"/>
</dbReference>
<dbReference type="AlphaFoldDB" id="G7KCN4"/>
<sequence length="64" mass="7075">MRELKVHAEAADVSMFHEANAELKLWCVANEQTTDSELKTVLDWACGKGGHMVAKLSITSLVIF</sequence>